<keyword evidence="1" id="KW-0472">Membrane</keyword>
<accession>A0ABT2XZD2</accession>
<keyword evidence="1" id="KW-0812">Transmembrane</keyword>
<dbReference type="Proteomes" id="UP001063475">
    <property type="component" value="Unassembled WGS sequence"/>
</dbReference>
<organism evidence="2 3">
    <name type="scientific">Pseudomonas mercuritolerans</name>
    <dbReference type="NCBI Taxonomy" id="2951809"/>
    <lineage>
        <taxon>Bacteria</taxon>
        <taxon>Pseudomonadati</taxon>
        <taxon>Pseudomonadota</taxon>
        <taxon>Gammaproteobacteria</taxon>
        <taxon>Pseudomonadales</taxon>
        <taxon>Pseudomonadaceae</taxon>
        <taxon>Pseudomonas</taxon>
    </lineage>
</organism>
<sequence>MLRWLLGLFPGMPLGTLFANLVGGLIIGGAMVLFIRWPNLYQRNASTYCPILGFRRPACTHGGAVASVTLL</sequence>
<proteinExistence type="predicted"/>
<evidence type="ECO:0000313" key="3">
    <source>
        <dbReference type="Proteomes" id="UP001063475"/>
    </source>
</evidence>
<protein>
    <recommendedName>
        <fullName evidence="4">Fluoride ion transporter CrcB</fullName>
    </recommendedName>
</protein>
<evidence type="ECO:0000256" key="1">
    <source>
        <dbReference type="SAM" id="Phobius"/>
    </source>
</evidence>
<keyword evidence="3" id="KW-1185">Reference proteome</keyword>
<keyword evidence="1" id="KW-1133">Transmembrane helix</keyword>
<comment type="caution">
    <text evidence="2">The sequence shown here is derived from an EMBL/GenBank/DDBJ whole genome shotgun (WGS) entry which is preliminary data.</text>
</comment>
<dbReference type="RefSeq" id="WP_263471163.1">
    <property type="nucleotide sequence ID" value="NZ_JAMSHA010000007.1"/>
</dbReference>
<gene>
    <name evidence="2" type="ORF">ND528_21065</name>
</gene>
<reference evidence="2" key="1">
    <citation type="submission" date="2022-06" db="EMBL/GenBank/DDBJ databases">
        <title>De novo draft assembly of the Pseudomonas mercurotoleraris sp. nov., isolated from the plants rhizosphere.</title>
        <authorList>
            <person name="Robas M."/>
            <person name="Gonzalez D."/>
            <person name="Fernandez V.M."/>
            <person name="Luna L."/>
            <person name="Provanza A."/>
            <person name="Jimenez P.A."/>
        </authorList>
    </citation>
    <scope>NUCLEOTIDE SEQUENCE</scope>
    <source>
        <strain evidence="2">SAICEUPSM</strain>
    </source>
</reference>
<name>A0ABT2XZD2_9PSED</name>
<evidence type="ECO:0000313" key="2">
    <source>
        <dbReference type="EMBL" id="MCV2224057.1"/>
    </source>
</evidence>
<feature type="transmembrane region" description="Helical" evidence="1">
    <location>
        <begin position="12"/>
        <end position="35"/>
    </location>
</feature>
<evidence type="ECO:0008006" key="4">
    <source>
        <dbReference type="Google" id="ProtNLM"/>
    </source>
</evidence>
<dbReference type="EMBL" id="JAMSHA010000007">
    <property type="protein sequence ID" value="MCV2224057.1"/>
    <property type="molecule type" value="Genomic_DNA"/>
</dbReference>